<reference evidence="3" key="1">
    <citation type="submission" date="2019-06" db="EMBL/GenBank/DDBJ databases">
        <authorList>
            <person name="Oh B.S."/>
        </authorList>
    </citation>
    <scope>NUCLEOTIDE SEQUENCE [LARGE SCALE GENOMIC DNA]</scope>
    <source>
        <strain evidence="3">KGMB03119</strain>
    </source>
</reference>
<evidence type="ECO:0000313" key="3">
    <source>
        <dbReference type="Proteomes" id="UP000308889"/>
    </source>
</evidence>
<name>A0ABX5VHM2_9BURK</name>
<gene>
    <name evidence="2" type="ORF">FG381_12035</name>
</gene>
<evidence type="ECO:0000256" key="1">
    <source>
        <dbReference type="SAM" id="Coils"/>
    </source>
</evidence>
<dbReference type="EMBL" id="CP040882">
    <property type="protein sequence ID" value="QDA55603.1"/>
    <property type="molecule type" value="Genomic_DNA"/>
</dbReference>
<protein>
    <recommendedName>
        <fullName evidence="4">DUF2514 family protein</fullName>
    </recommendedName>
</protein>
<proteinExistence type="predicted"/>
<dbReference type="RefSeq" id="WP_139689011.1">
    <property type="nucleotide sequence ID" value="NZ_CP040882.1"/>
</dbReference>
<sequence length="137" mass="14581">MTYLKIAGALLAVLLAFGGGYRYAAALYEKDAAELREAEAVARADMGRKQYAKMVEALDALAGLRGELADARADAERVRRAAEVRERRASASACGAERAAVSACEGLLRESVELLAEGRELLQESAGVHDAVTAARR</sequence>
<keyword evidence="1" id="KW-0175">Coiled coil</keyword>
<feature type="coiled-coil region" evidence="1">
    <location>
        <begin position="54"/>
        <end position="88"/>
    </location>
</feature>
<evidence type="ECO:0008006" key="4">
    <source>
        <dbReference type="Google" id="ProtNLM"/>
    </source>
</evidence>
<dbReference type="Proteomes" id="UP000308889">
    <property type="component" value="Chromosome"/>
</dbReference>
<evidence type="ECO:0000313" key="2">
    <source>
        <dbReference type="EMBL" id="QDA55603.1"/>
    </source>
</evidence>
<organism evidence="2 3">
    <name type="scientific">Sutterella faecalis</name>
    <dbReference type="NCBI Taxonomy" id="2584944"/>
    <lineage>
        <taxon>Bacteria</taxon>
        <taxon>Pseudomonadati</taxon>
        <taxon>Pseudomonadota</taxon>
        <taxon>Betaproteobacteria</taxon>
        <taxon>Burkholderiales</taxon>
        <taxon>Sutterellaceae</taxon>
        <taxon>Sutterella</taxon>
    </lineage>
</organism>
<keyword evidence="3" id="KW-1185">Reference proteome</keyword>
<accession>A0ABX5VHM2</accession>